<name>A0ABS3X8D7_9ACTN</name>
<feature type="region of interest" description="Disordered" evidence="1">
    <location>
        <begin position="23"/>
        <end position="60"/>
    </location>
</feature>
<evidence type="ECO:0000256" key="1">
    <source>
        <dbReference type="SAM" id="MobiDB-lite"/>
    </source>
</evidence>
<accession>A0ABS3X8D7</accession>
<reference evidence="2 3" key="1">
    <citation type="submission" date="2020-11" db="EMBL/GenBank/DDBJ databases">
        <title>Streptomyces spirodelae sp. nov., isolated from duckweed.</title>
        <authorList>
            <person name="Saimee Y."/>
            <person name="Duangmal K."/>
        </authorList>
    </citation>
    <scope>NUCLEOTIDE SEQUENCE [LARGE SCALE GENOMIC DNA]</scope>
    <source>
        <strain evidence="2 3">S16-07</strain>
    </source>
</reference>
<proteinExistence type="predicted"/>
<comment type="caution">
    <text evidence="2">The sequence shown here is derived from an EMBL/GenBank/DDBJ whole genome shotgun (WGS) entry which is preliminary data.</text>
</comment>
<keyword evidence="3" id="KW-1185">Reference proteome</keyword>
<sequence length="60" mass="6024">MIPDFPRMKGGAALVGIRPGEAAPGPFGLYGGGEDDAAADIEDPTASEVARRPLSTAPAD</sequence>
<dbReference type="EMBL" id="JADKMA010000026">
    <property type="protein sequence ID" value="MBO8191626.1"/>
    <property type="molecule type" value="Genomic_DNA"/>
</dbReference>
<dbReference type="Proteomes" id="UP001519064">
    <property type="component" value="Unassembled WGS sequence"/>
</dbReference>
<gene>
    <name evidence="2" type="ORF">ITI46_08005</name>
</gene>
<feature type="compositionally biased region" description="Acidic residues" evidence="1">
    <location>
        <begin position="33"/>
        <end position="45"/>
    </location>
</feature>
<protein>
    <submittedName>
        <fullName evidence="2">Uncharacterized protein</fullName>
    </submittedName>
</protein>
<organism evidence="2 3">
    <name type="scientific">Streptomyces oryzae</name>
    <dbReference type="NCBI Taxonomy" id="1434886"/>
    <lineage>
        <taxon>Bacteria</taxon>
        <taxon>Bacillati</taxon>
        <taxon>Actinomycetota</taxon>
        <taxon>Actinomycetes</taxon>
        <taxon>Kitasatosporales</taxon>
        <taxon>Streptomycetaceae</taxon>
        <taxon>Streptomyces</taxon>
    </lineage>
</organism>
<evidence type="ECO:0000313" key="3">
    <source>
        <dbReference type="Proteomes" id="UP001519064"/>
    </source>
</evidence>
<evidence type="ECO:0000313" key="2">
    <source>
        <dbReference type="EMBL" id="MBO8191626.1"/>
    </source>
</evidence>
<dbReference type="RefSeq" id="WP_209238725.1">
    <property type="nucleotide sequence ID" value="NZ_JADKMA010000026.1"/>
</dbReference>